<dbReference type="SUPFAM" id="SSF53474">
    <property type="entry name" value="alpha/beta-Hydrolases"/>
    <property type="match status" value="1"/>
</dbReference>
<feature type="domain" description="Glycosyl hydrolase family 13 catalytic" evidence="3">
    <location>
        <begin position="516"/>
        <end position="836"/>
    </location>
</feature>
<dbReference type="GO" id="GO:0106435">
    <property type="term" value="F:carboxylesterase activity"/>
    <property type="evidence" value="ECO:0007669"/>
    <property type="project" value="UniProtKB-EC"/>
</dbReference>
<reference evidence="5" key="1">
    <citation type="submission" date="2017-02" db="EMBL/GenBank/DDBJ databases">
        <title>Comparative genomics and description of representatives of a novel lineage of planctomycetes thriving in anoxic sediments.</title>
        <authorList>
            <person name="Spring S."/>
            <person name="Bunk B."/>
            <person name="Sproer C."/>
        </authorList>
    </citation>
    <scope>NUCLEOTIDE SEQUENCE [LARGE SCALE GENOMIC DNA]</scope>
    <source>
        <strain evidence="5">SM-Chi-D1</strain>
    </source>
</reference>
<dbReference type="InterPro" id="IPR006047">
    <property type="entry name" value="GH13_cat_dom"/>
</dbReference>
<name>A0A1Q2MDE4_9BACT</name>
<dbReference type="Gene3D" id="3.40.50.1820">
    <property type="entry name" value="alpha/beta hydrolase"/>
    <property type="match status" value="1"/>
</dbReference>
<proteinExistence type="inferred from homology"/>
<keyword evidence="5" id="KW-1185">Reference proteome</keyword>
<dbReference type="Gene3D" id="3.20.20.80">
    <property type="entry name" value="Glycosidases"/>
    <property type="match status" value="1"/>
</dbReference>
<dbReference type="GO" id="GO:0004806">
    <property type="term" value="F:triacylglycerol lipase activity"/>
    <property type="evidence" value="ECO:0007669"/>
    <property type="project" value="TreeGrafter"/>
</dbReference>
<dbReference type="Pfam" id="PF20434">
    <property type="entry name" value="BD-FAE"/>
    <property type="match status" value="1"/>
</dbReference>
<sequence length="1305" mass="147358">MRYLHRLIEGSLMRKCFLSLLLILSLKTGFCSPYAPFEPDFVTEYKKVSDVSLKIHVFNPDDHSQADSRPAIVFFFDGSWQTAFIKQFYPHCEYLSRRGMVAFAAEYRVESIHNTSPRECVMDAKSAIRWLRSNAAALGIDPDRIAAGGGSAGGHIAAAAAAIDGFNESTDDVSISCIPNALALFNPVFDNGPEGYGFDRVKDYWRQFSPLHNIHASMPPTVIFLGTKDELIPVSTAQKYRQKMLELGLRCELCLYEDQHHGFFNLNHNEYYNKTLSVLDSFLVSLGYINQMQPERQIDESGLNTVKLLDKPVVKWRGGSIQLRTGETVEFSNPHVKEHDNRQSLITEAASGFQINEWTDHSKSGEGDKWSRRLVFINNSDKQVDVTGAKFTFDVNFCGDIWDNDNFCMADTEYGRRFIVGYNSSEDYNSINAAENDGQHTIEINVHAGWRLKPGQQAVMSEAVFALKRPDADETFRETAAWWYKDVLKMKRPDYPDWLRGSVMYEAAASGHIDSSFSDTGGFDNFAKQVPYLADIGVNFLWLNSVFRHKGPSPDKGWNHYDPLDFTKIDEVLGGPESLRRLMDVLKDNGFHTVGELVPHGGQSVQARRLTDQWSTRSPEGNIIPTWNSLHIDYSSPPWQETMGRAAAMLAGFGMEGVRIDVADPVSMNWSSPRTNHASYSQLGGSLELQRKIVESMKDAGIDKPLLIPESCFDRPEFGRLPAIGYGWSFIFKLHNLLEEHRGNPPVLVKHLERVITDKLDSSPPGYLLIWSAGNHDMLHQYGRPAIRFGRGLFRAIYGICASLPGVPMLYQEDEIGSYDTIRAINWARRTLPEFKSDHYCLDSVTFDEQGRVFDILRSENSIFTADSKSTLVLVNLSGEFIQGTVEFDGFQNSNLPDQVEIFDVLNSQKFTMNSGRFDYSLGAYQTAFLRIGRRSEPLPKQNFTGQKLVKDIYSSEFETQINQDNVRVVNGKIAAELNTGSGISNLEPESFTVSYQGESTLSLKVFNSNRWKVSAVDSLISDRTLRRHYPFDPDTGYKWNRTSSHGYPYLYDKVAPVGRLWQSFTEPLHPEKPSIVFYDKDGKGIRLDVISSNAENIVLTDRTDEFPDEPFALELRFYLNDPDISDKARAFGIRPAFEIEPMPDNNFDKKLNVELAISAADISAENLEAKRMPNPKTHVPAALIGEGFDVPVGPVRFLSEGTVLWPVLSAPAGKYYLQFEAVYSSESVDGRELADCYEVQFNGRKLDAQWVEFNTGSTFIDSMYYFGYLRTEPVIITDTFRVSFSASRGRCVLNKPFKLIKADE</sequence>
<dbReference type="InterPro" id="IPR017853">
    <property type="entry name" value="GH"/>
</dbReference>
<dbReference type="InterPro" id="IPR050300">
    <property type="entry name" value="GDXG_lipolytic_enzyme"/>
</dbReference>
<accession>A0A1Q2MDE4</accession>
<dbReference type="InterPro" id="IPR049492">
    <property type="entry name" value="BD-FAE-like_dom"/>
</dbReference>
<dbReference type="InterPro" id="IPR029058">
    <property type="entry name" value="AB_hydrolase_fold"/>
</dbReference>
<dbReference type="EC" id="3.1.1.1" evidence="4"/>
<comment type="similarity">
    <text evidence="1">Belongs to the 'GDXG' lipolytic enzyme family.</text>
</comment>
<dbReference type="Pfam" id="PF00128">
    <property type="entry name" value="Alpha-amylase"/>
    <property type="match status" value="1"/>
</dbReference>
<dbReference type="KEGG" id="pbas:SMSP2_00682"/>
<gene>
    <name evidence="4" type="primary">nlhH_2</name>
    <name evidence="4" type="ORF">SMSP2_00682</name>
</gene>
<dbReference type="SMART" id="SM00642">
    <property type="entry name" value="Aamy"/>
    <property type="match status" value="1"/>
</dbReference>
<dbReference type="STRING" id="1851148.SMSP2_00682"/>
<protein>
    <submittedName>
        <fullName evidence="4">Carboxylesterase NlhH</fullName>
        <ecNumber evidence="4">3.1.1.1</ecNumber>
    </submittedName>
</protein>
<evidence type="ECO:0000313" key="5">
    <source>
        <dbReference type="Proteomes" id="UP000188181"/>
    </source>
</evidence>
<evidence type="ECO:0000256" key="1">
    <source>
        <dbReference type="ARBA" id="ARBA00010515"/>
    </source>
</evidence>
<dbReference type="Proteomes" id="UP000188181">
    <property type="component" value="Chromosome"/>
</dbReference>
<evidence type="ECO:0000256" key="2">
    <source>
        <dbReference type="ARBA" id="ARBA00022801"/>
    </source>
</evidence>
<dbReference type="EMBL" id="CP019646">
    <property type="protein sequence ID" value="AQQ70337.1"/>
    <property type="molecule type" value="Genomic_DNA"/>
</dbReference>
<evidence type="ECO:0000259" key="3">
    <source>
        <dbReference type="SMART" id="SM00642"/>
    </source>
</evidence>
<keyword evidence="2 4" id="KW-0378">Hydrolase</keyword>
<dbReference type="PANTHER" id="PTHR48081">
    <property type="entry name" value="AB HYDROLASE SUPERFAMILY PROTEIN C4A8.06C"/>
    <property type="match status" value="1"/>
</dbReference>
<dbReference type="SUPFAM" id="SSF51445">
    <property type="entry name" value="(Trans)glycosidases"/>
    <property type="match status" value="1"/>
</dbReference>
<evidence type="ECO:0000313" key="4">
    <source>
        <dbReference type="EMBL" id="AQQ70337.1"/>
    </source>
</evidence>
<dbReference type="InterPro" id="IPR002925">
    <property type="entry name" value="Dienelactn_hydro"/>
</dbReference>
<organism evidence="4 5">
    <name type="scientific">Limihaloglobus sulfuriphilus</name>
    <dbReference type="NCBI Taxonomy" id="1851148"/>
    <lineage>
        <taxon>Bacteria</taxon>
        <taxon>Pseudomonadati</taxon>
        <taxon>Planctomycetota</taxon>
        <taxon>Phycisphaerae</taxon>
        <taxon>Sedimentisphaerales</taxon>
        <taxon>Sedimentisphaeraceae</taxon>
        <taxon>Limihaloglobus</taxon>
    </lineage>
</organism>
<dbReference type="PANTHER" id="PTHR48081:SF30">
    <property type="entry name" value="ACETYL-HYDROLASE LIPR-RELATED"/>
    <property type="match status" value="1"/>
</dbReference>
<dbReference type="GO" id="GO:0005975">
    <property type="term" value="P:carbohydrate metabolic process"/>
    <property type="evidence" value="ECO:0007669"/>
    <property type="project" value="InterPro"/>
</dbReference>
<dbReference type="Pfam" id="PF01738">
    <property type="entry name" value="DLH"/>
    <property type="match status" value="1"/>
</dbReference>